<organism evidence="2 3">
    <name type="scientific">Phlebiopsis gigantea (strain 11061_1 CR5-6)</name>
    <name type="common">White-rot fungus</name>
    <name type="synonym">Peniophora gigantea</name>
    <dbReference type="NCBI Taxonomy" id="745531"/>
    <lineage>
        <taxon>Eukaryota</taxon>
        <taxon>Fungi</taxon>
        <taxon>Dikarya</taxon>
        <taxon>Basidiomycota</taxon>
        <taxon>Agaricomycotina</taxon>
        <taxon>Agaricomycetes</taxon>
        <taxon>Polyporales</taxon>
        <taxon>Phanerochaetaceae</taxon>
        <taxon>Phlebiopsis</taxon>
    </lineage>
</organism>
<evidence type="ECO:0000313" key="2">
    <source>
        <dbReference type="EMBL" id="KIP06692.1"/>
    </source>
</evidence>
<sequence length="441" mass="47931">MSTTSLPSYAAPDLASIPSYTAEPQAYEQRLALNILRARPSGEFIKQSKGGGVSLRLFDQEESAALPTYGHGMPIEGSVEVAKPEGVNAVEIKIKGTLRLKEIAEGGTTTHDLALNRVTLWNKDRSPGLCPNSLPFSLTLPATFSDGKADYPLPPTHEVHLTGMPGFRATVEYSVTANVDRGLVKKAASTFFPKQQIDSSVSTDLVYYPRSRPAVPVPPRMVLSTGRPGIVESPEWRCFESKVPARTVGVTDIITKLYIPASRVFCMSEPIPFHLSLVSSAYSLAAFMPYGPTASLLSAHKQHTEIQLFRQSIVDVRNTTVFGTKTDIWRVACIGKGSFTRGSDGPDFISFVGEIRISEDVKIPGFKAGGLSIRDSILLTMVPPDISKSPFDELRCIVPIRLATDPWTHDGATFEPSEYSPPSSEDDAASQRLANYRGSLP</sequence>
<proteinExistence type="predicted"/>
<reference evidence="2 3" key="1">
    <citation type="journal article" date="2014" name="PLoS Genet.">
        <title>Analysis of the Phlebiopsis gigantea genome, transcriptome and secretome provides insight into its pioneer colonization strategies of wood.</title>
        <authorList>
            <person name="Hori C."/>
            <person name="Ishida T."/>
            <person name="Igarashi K."/>
            <person name="Samejima M."/>
            <person name="Suzuki H."/>
            <person name="Master E."/>
            <person name="Ferreira P."/>
            <person name="Ruiz-Duenas F.J."/>
            <person name="Held B."/>
            <person name="Canessa P."/>
            <person name="Larrondo L.F."/>
            <person name="Schmoll M."/>
            <person name="Druzhinina I.S."/>
            <person name="Kubicek C.P."/>
            <person name="Gaskell J.A."/>
            <person name="Kersten P."/>
            <person name="St John F."/>
            <person name="Glasner J."/>
            <person name="Sabat G."/>
            <person name="Splinter BonDurant S."/>
            <person name="Syed K."/>
            <person name="Yadav J."/>
            <person name="Mgbeahuruike A.C."/>
            <person name="Kovalchuk A."/>
            <person name="Asiegbu F.O."/>
            <person name="Lackner G."/>
            <person name="Hoffmeister D."/>
            <person name="Rencoret J."/>
            <person name="Gutierrez A."/>
            <person name="Sun H."/>
            <person name="Lindquist E."/>
            <person name="Barry K."/>
            <person name="Riley R."/>
            <person name="Grigoriev I.V."/>
            <person name="Henrissat B."/>
            <person name="Kues U."/>
            <person name="Berka R.M."/>
            <person name="Martinez A.T."/>
            <person name="Covert S.F."/>
            <person name="Blanchette R.A."/>
            <person name="Cullen D."/>
        </authorList>
    </citation>
    <scope>NUCLEOTIDE SEQUENCE [LARGE SCALE GENOMIC DNA]</scope>
    <source>
        <strain evidence="2 3">11061_1 CR5-6</strain>
    </source>
</reference>
<dbReference type="Proteomes" id="UP000053257">
    <property type="component" value="Unassembled WGS sequence"/>
</dbReference>
<dbReference type="AlphaFoldDB" id="A0A0C3S7B7"/>
<evidence type="ECO:0000256" key="1">
    <source>
        <dbReference type="SAM" id="MobiDB-lite"/>
    </source>
</evidence>
<accession>A0A0C3S7B7</accession>
<dbReference type="HOGENOM" id="CLU_049916_0_0_1"/>
<evidence type="ECO:0008006" key="4">
    <source>
        <dbReference type="Google" id="ProtNLM"/>
    </source>
</evidence>
<protein>
    <recommendedName>
        <fullName evidence="4">Arrestin-like N-terminal domain-containing protein</fullName>
    </recommendedName>
</protein>
<dbReference type="OrthoDB" id="3242181at2759"/>
<keyword evidence="3" id="KW-1185">Reference proteome</keyword>
<gene>
    <name evidence="2" type="ORF">PHLGIDRAFT_106665</name>
</gene>
<dbReference type="EMBL" id="KN840512">
    <property type="protein sequence ID" value="KIP06692.1"/>
    <property type="molecule type" value="Genomic_DNA"/>
</dbReference>
<feature type="region of interest" description="Disordered" evidence="1">
    <location>
        <begin position="409"/>
        <end position="441"/>
    </location>
</feature>
<evidence type="ECO:0000313" key="3">
    <source>
        <dbReference type="Proteomes" id="UP000053257"/>
    </source>
</evidence>
<name>A0A0C3S7B7_PHLG1</name>
<dbReference type="STRING" id="745531.A0A0C3S7B7"/>